<name>A0A928ZZG2_LEPEC</name>
<protein>
    <submittedName>
        <fullName evidence="2">Uncharacterized protein</fullName>
    </submittedName>
</protein>
<accession>A0A928ZZG2</accession>
<dbReference type="RefSeq" id="WP_193996164.1">
    <property type="nucleotide sequence ID" value="NZ_JADEXP010000406.1"/>
</dbReference>
<proteinExistence type="predicted"/>
<comment type="caution">
    <text evidence="2">The sequence shown here is derived from an EMBL/GenBank/DDBJ whole genome shotgun (WGS) entry which is preliminary data.</text>
</comment>
<sequence>MARRNVSKPNAVPEVAPVASDQTAPAAEAEVADTAKESADKANTKESADKADTIDTDNLDTVFSALKTLMTTVDKLQKSRQDVGDIKPLIVRMLDGELLSGDELETLKTGVSGLSKLVRIYSDYQTALEKAQPAREILDTVLK</sequence>
<keyword evidence="3" id="KW-1185">Reference proteome</keyword>
<feature type="compositionally biased region" description="Basic and acidic residues" evidence="1">
    <location>
        <begin position="33"/>
        <end position="52"/>
    </location>
</feature>
<organism evidence="2 3">
    <name type="scientific">Leptolyngbya cf. ectocarpi LEGE 11479</name>
    <dbReference type="NCBI Taxonomy" id="1828722"/>
    <lineage>
        <taxon>Bacteria</taxon>
        <taxon>Bacillati</taxon>
        <taxon>Cyanobacteriota</taxon>
        <taxon>Cyanophyceae</taxon>
        <taxon>Leptolyngbyales</taxon>
        <taxon>Leptolyngbyaceae</taxon>
        <taxon>Leptolyngbya group</taxon>
        <taxon>Leptolyngbya</taxon>
    </lineage>
</organism>
<feature type="region of interest" description="Disordered" evidence="1">
    <location>
        <begin position="1"/>
        <end position="52"/>
    </location>
</feature>
<reference evidence="2" key="1">
    <citation type="submission" date="2020-10" db="EMBL/GenBank/DDBJ databases">
        <authorList>
            <person name="Castelo-Branco R."/>
            <person name="Eusebio N."/>
            <person name="Adriana R."/>
            <person name="Vieira A."/>
            <person name="Brugerolle De Fraissinette N."/>
            <person name="Rezende De Castro R."/>
            <person name="Schneider M.P."/>
            <person name="Vasconcelos V."/>
            <person name="Leao P.N."/>
        </authorList>
    </citation>
    <scope>NUCLEOTIDE SEQUENCE</scope>
    <source>
        <strain evidence="2">LEGE 11479</strain>
    </source>
</reference>
<evidence type="ECO:0000313" key="3">
    <source>
        <dbReference type="Proteomes" id="UP000615026"/>
    </source>
</evidence>
<dbReference type="EMBL" id="JADEXP010000406">
    <property type="protein sequence ID" value="MBE9070287.1"/>
    <property type="molecule type" value="Genomic_DNA"/>
</dbReference>
<gene>
    <name evidence="2" type="ORF">IQ260_26960</name>
</gene>
<dbReference type="AlphaFoldDB" id="A0A928ZZG2"/>
<evidence type="ECO:0000256" key="1">
    <source>
        <dbReference type="SAM" id="MobiDB-lite"/>
    </source>
</evidence>
<evidence type="ECO:0000313" key="2">
    <source>
        <dbReference type="EMBL" id="MBE9070287.1"/>
    </source>
</evidence>
<dbReference type="Proteomes" id="UP000615026">
    <property type="component" value="Unassembled WGS sequence"/>
</dbReference>